<dbReference type="InterPro" id="IPR023202">
    <property type="entry name" value="YejL_sf"/>
</dbReference>
<dbReference type="Gene3D" id="1.10.3390.10">
    <property type="entry name" value="YejL-like"/>
    <property type="match status" value="1"/>
</dbReference>
<protein>
    <recommendedName>
        <fullName evidence="1">UPF0352 protein NCTC10926_01687</fullName>
    </recommendedName>
</protein>
<gene>
    <name evidence="2" type="ORF">NCTC10926_01687</name>
</gene>
<sequence length="92" mass="10330">MLGYAKLFSSEIWTSAKTIMAKQSKFQDKQVDTLLNELIAVFEKHQTPVDLSLVVLGNMVTNVLKNNMGQQQRIALAQAFSDALMNSLKEKK</sequence>
<proteinExistence type="inferred from homology"/>
<evidence type="ECO:0000313" key="2">
    <source>
        <dbReference type="EMBL" id="SUU98265.1"/>
    </source>
</evidence>
<dbReference type="AlphaFoldDB" id="A0A380X4Q5"/>
<name>A0A380X4Q5_AVIPA</name>
<accession>A0A380X4Q5</accession>
<reference evidence="2 3" key="1">
    <citation type="submission" date="2018-06" db="EMBL/GenBank/DDBJ databases">
        <authorList>
            <consortium name="Pathogen Informatics"/>
            <person name="Doyle S."/>
        </authorList>
    </citation>
    <scope>NUCLEOTIDE SEQUENCE [LARGE SCALE GENOMIC DNA]</scope>
    <source>
        <strain evidence="2 3">NCTC10926</strain>
    </source>
</reference>
<dbReference type="InterPro" id="IPR009857">
    <property type="entry name" value="UPF0352"/>
</dbReference>
<dbReference type="Proteomes" id="UP000254620">
    <property type="component" value="Unassembled WGS sequence"/>
</dbReference>
<evidence type="ECO:0000313" key="3">
    <source>
        <dbReference type="Proteomes" id="UP000254620"/>
    </source>
</evidence>
<dbReference type="EMBL" id="UFSW01000001">
    <property type="protein sequence ID" value="SUU98265.1"/>
    <property type="molecule type" value="Genomic_DNA"/>
</dbReference>
<dbReference type="SUPFAM" id="SSF158651">
    <property type="entry name" value="YejL-like"/>
    <property type="match status" value="1"/>
</dbReference>
<dbReference type="NCBIfam" id="NF010242">
    <property type="entry name" value="PRK13689.1"/>
    <property type="match status" value="1"/>
</dbReference>
<dbReference type="Pfam" id="PF07208">
    <property type="entry name" value="DUF1414"/>
    <property type="match status" value="1"/>
</dbReference>
<comment type="similarity">
    <text evidence="1">Belongs to the UPF0352 family.</text>
</comment>
<dbReference type="HAMAP" id="MF_00816">
    <property type="entry name" value="UPF0352"/>
    <property type="match status" value="1"/>
</dbReference>
<evidence type="ECO:0000256" key="1">
    <source>
        <dbReference type="HAMAP-Rule" id="MF_00816"/>
    </source>
</evidence>
<organism evidence="2 3">
    <name type="scientific">Avibacterium paragallinarum</name>
    <name type="common">Haemophilus gallinarum</name>
    <dbReference type="NCBI Taxonomy" id="728"/>
    <lineage>
        <taxon>Bacteria</taxon>
        <taxon>Pseudomonadati</taxon>
        <taxon>Pseudomonadota</taxon>
        <taxon>Gammaproteobacteria</taxon>
        <taxon>Pasteurellales</taxon>
        <taxon>Pasteurellaceae</taxon>
        <taxon>Avibacterium</taxon>
    </lineage>
</organism>